<dbReference type="AlphaFoldDB" id="A0A9P7GQQ5"/>
<dbReference type="InterPro" id="IPR055227">
    <property type="entry name" value="HRQ1_WHD"/>
</dbReference>
<evidence type="ECO:0000313" key="2">
    <source>
        <dbReference type="EMBL" id="KAG5651282.1"/>
    </source>
</evidence>
<dbReference type="GO" id="GO:0036297">
    <property type="term" value="P:interstrand cross-link repair"/>
    <property type="evidence" value="ECO:0007669"/>
    <property type="project" value="TreeGrafter"/>
</dbReference>
<dbReference type="SUPFAM" id="SSF52540">
    <property type="entry name" value="P-loop containing nucleoside triphosphate hydrolases"/>
    <property type="match status" value="1"/>
</dbReference>
<comment type="caution">
    <text evidence="2">The sequence shown here is derived from an EMBL/GenBank/DDBJ whole genome shotgun (WGS) entry which is preliminary data.</text>
</comment>
<dbReference type="PROSITE" id="PS51194">
    <property type="entry name" value="HELICASE_CTER"/>
    <property type="match status" value="1"/>
</dbReference>
<proteinExistence type="predicted"/>
<organism evidence="2 3">
    <name type="scientific">Sphagnurus paluster</name>
    <dbReference type="NCBI Taxonomy" id="117069"/>
    <lineage>
        <taxon>Eukaryota</taxon>
        <taxon>Fungi</taxon>
        <taxon>Dikarya</taxon>
        <taxon>Basidiomycota</taxon>
        <taxon>Agaricomycotina</taxon>
        <taxon>Agaricomycetes</taxon>
        <taxon>Agaricomycetidae</taxon>
        <taxon>Agaricales</taxon>
        <taxon>Tricholomatineae</taxon>
        <taxon>Lyophyllaceae</taxon>
        <taxon>Sphagnurus</taxon>
    </lineage>
</organism>
<protein>
    <recommendedName>
        <fullName evidence="1">Helicase C-terminal domain-containing protein</fullName>
    </recommendedName>
</protein>
<dbReference type="PANTHER" id="PTHR47957">
    <property type="entry name" value="ATP-DEPENDENT HELICASE HRQ1"/>
    <property type="match status" value="1"/>
</dbReference>
<name>A0A9P7GQQ5_9AGAR</name>
<accession>A0A9P7GQQ5</accession>
<dbReference type="PANTHER" id="PTHR47957:SF3">
    <property type="entry name" value="ATP-DEPENDENT HELICASE HRQ1"/>
    <property type="match status" value="1"/>
</dbReference>
<reference evidence="2" key="1">
    <citation type="submission" date="2021-02" db="EMBL/GenBank/DDBJ databases">
        <authorList>
            <person name="Nieuwenhuis M."/>
            <person name="Van De Peppel L.J.J."/>
        </authorList>
    </citation>
    <scope>NUCLEOTIDE SEQUENCE</scope>
    <source>
        <strain evidence="2">D49</strain>
    </source>
</reference>
<dbReference type="InterPro" id="IPR001650">
    <property type="entry name" value="Helicase_C-like"/>
</dbReference>
<dbReference type="Proteomes" id="UP000717328">
    <property type="component" value="Unassembled WGS sequence"/>
</dbReference>
<dbReference type="CDD" id="cd18797">
    <property type="entry name" value="SF2_C_Hrq"/>
    <property type="match status" value="1"/>
</dbReference>
<dbReference type="SMART" id="SM00490">
    <property type="entry name" value="HELICc"/>
    <property type="match status" value="1"/>
</dbReference>
<dbReference type="Pfam" id="PF09369">
    <property type="entry name" value="MZB"/>
    <property type="match status" value="1"/>
</dbReference>
<keyword evidence="3" id="KW-1185">Reference proteome</keyword>
<evidence type="ECO:0000313" key="3">
    <source>
        <dbReference type="Proteomes" id="UP000717328"/>
    </source>
</evidence>
<dbReference type="InterPro" id="IPR027417">
    <property type="entry name" value="P-loop_NTPase"/>
</dbReference>
<dbReference type="GO" id="GO:0043138">
    <property type="term" value="F:3'-5' DNA helicase activity"/>
    <property type="evidence" value="ECO:0007669"/>
    <property type="project" value="TreeGrafter"/>
</dbReference>
<dbReference type="GO" id="GO:0006289">
    <property type="term" value="P:nucleotide-excision repair"/>
    <property type="evidence" value="ECO:0007669"/>
    <property type="project" value="TreeGrafter"/>
</dbReference>
<dbReference type="Gene3D" id="3.40.50.300">
    <property type="entry name" value="P-loop containing nucleotide triphosphate hydrolases"/>
    <property type="match status" value="1"/>
</dbReference>
<evidence type="ECO:0000259" key="1">
    <source>
        <dbReference type="PROSITE" id="PS51194"/>
    </source>
</evidence>
<dbReference type="Pfam" id="PF22982">
    <property type="entry name" value="WHD_HRQ1"/>
    <property type="match status" value="1"/>
</dbReference>
<feature type="domain" description="Helicase C-terminal" evidence="1">
    <location>
        <begin position="23"/>
        <end position="190"/>
    </location>
</feature>
<gene>
    <name evidence="2" type="ORF">H0H81_009225</name>
</gene>
<sequence length="525" mass="58864">MTKIFGVSPHEVEAVTEDSAPSGRKDFLVWNPSYIDSNVPCLGRHSSLSEATRLMRFLMKQGIRVILFCKDRRRIEKDAFSGRLLGIIATNALELGVDIGSMDAVIMLGFPMSIASFRQQAGRAGRRSRDSLAVLVADQIPIDQHFVEHPEELFEKSGDELIIDIDNRPILQAHLQCAAHEMPLSLEDEKYFGTLFQEVCETHLMKDTDGWYHTHPNFLPFPSKYICIRGIQEEMYVVINVTKGAQSILEEVEISRAMFEVYEGGVVKEVSHDLKLAKVIQADVNWITSPRDFTNVDAVQTYRIKQIRNSPERIYYGRVEVIVKVFGFFKIRNKVILDQVDMETSSWERDTTGLWMDIPKSLLGLFRRKGINPAEAIHAAEHAFLKQFSMAQDLRTECKAPEKEYKQAESKRNRPARLIFYDAIGKGGGVAAKAFDDANSLLQNARKAIETCDCKEGCANCVQSSSCKESNLVCSKLGALLVVSCLLGLKIDSDAIPMDNASTQETIVEAQTIRAIDGIEVETTS</sequence>
<dbReference type="Pfam" id="PF00271">
    <property type="entry name" value="Helicase_C"/>
    <property type="match status" value="1"/>
</dbReference>
<dbReference type="OrthoDB" id="18781at2759"/>
<dbReference type="InterPro" id="IPR018973">
    <property type="entry name" value="MZB"/>
</dbReference>
<reference evidence="2" key="2">
    <citation type="submission" date="2021-10" db="EMBL/GenBank/DDBJ databases">
        <title>Phylogenomics reveals ancestral predisposition of the termite-cultivated fungus Termitomyces towards a domesticated lifestyle.</title>
        <authorList>
            <person name="Auxier B."/>
            <person name="Grum-Grzhimaylo A."/>
            <person name="Cardenas M.E."/>
            <person name="Lodge J.D."/>
            <person name="Laessoe T."/>
            <person name="Pedersen O."/>
            <person name="Smith M.E."/>
            <person name="Kuyper T.W."/>
            <person name="Franco-Molano E.A."/>
            <person name="Baroni T.J."/>
            <person name="Aanen D.K."/>
        </authorList>
    </citation>
    <scope>NUCLEOTIDE SEQUENCE</scope>
    <source>
        <strain evidence="2">D49</strain>
    </source>
</reference>
<dbReference type="GO" id="GO:0005634">
    <property type="term" value="C:nucleus"/>
    <property type="evidence" value="ECO:0007669"/>
    <property type="project" value="TreeGrafter"/>
</dbReference>
<dbReference type="EMBL" id="JABCKI010000267">
    <property type="protein sequence ID" value="KAG5651282.1"/>
    <property type="molecule type" value="Genomic_DNA"/>
</dbReference>